<dbReference type="EMBL" id="QGUB01000009">
    <property type="protein sequence ID" value="PWW43750.1"/>
    <property type="molecule type" value="Genomic_DNA"/>
</dbReference>
<keyword evidence="5" id="KW-0997">Cell inner membrane</keyword>
<evidence type="ECO:0000313" key="13">
    <source>
        <dbReference type="EMBL" id="PWW43750.1"/>
    </source>
</evidence>
<feature type="domain" description="General secretion pathway GspH" evidence="12">
    <location>
        <begin position="42"/>
        <end position="135"/>
    </location>
</feature>
<evidence type="ECO:0000256" key="1">
    <source>
        <dbReference type="ARBA" id="ARBA00004377"/>
    </source>
</evidence>
<name>A0A317R896_9BURK</name>
<evidence type="ECO:0000313" key="14">
    <source>
        <dbReference type="Proteomes" id="UP000246483"/>
    </source>
</evidence>
<evidence type="ECO:0000256" key="8">
    <source>
        <dbReference type="ARBA" id="ARBA00023136"/>
    </source>
</evidence>
<organism evidence="13 14">
    <name type="scientific">Melaminivora alkalimesophila</name>
    <dbReference type="NCBI Taxonomy" id="1165852"/>
    <lineage>
        <taxon>Bacteria</taxon>
        <taxon>Pseudomonadati</taxon>
        <taxon>Pseudomonadota</taxon>
        <taxon>Betaproteobacteria</taxon>
        <taxon>Burkholderiales</taxon>
        <taxon>Comamonadaceae</taxon>
        <taxon>Melaminivora</taxon>
    </lineage>
</organism>
<dbReference type="NCBIfam" id="TIGR02532">
    <property type="entry name" value="IV_pilin_GFxxxE"/>
    <property type="match status" value="1"/>
</dbReference>
<keyword evidence="14" id="KW-1185">Reference proteome</keyword>
<evidence type="ECO:0000256" key="2">
    <source>
        <dbReference type="ARBA" id="ARBA00021549"/>
    </source>
</evidence>
<dbReference type="InterPro" id="IPR022346">
    <property type="entry name" value="T2SS_GspH"/>
</dbReference>
<evidence type="ECO:0000256" key="5">
    <source>
        <dbReference type="ARBA" id="ARBA00022519"/>
    </source>
</evidence>
<keyword evidence="7 11" id="KW-1133">Transmembrane helix</keyword>
<dbReference type="GO" id="GO:0015628">
    <property type="term" value="P:protein secretion by the type II secretion system"/>
    <property type="evidence" value="ECO:0007669"/>
    <property type="project" value="InterPro"/>
</dbReference>
<evidence type="ECO:0000256" key="11">
    <source>
        <dbReference type="SAM" id="Phobius"/>
    </source>
</evidence>
<protein>
    <recommendedName>
        <fullName evidence="2">Type II secretion system protein H</fullName>
    </recommendedName>
    <alternativeName>
        <fullName evidence="10">General secretion pathway protein H</fullName>
    </alternativeName>
</protein>
<keyword evidence="4" id="KW-0488">Methylation</keyword>
<dbReference type="Gene3D" id="3.30.700.10">
    <property type="entry name" value="Glycoprotein, Type 4 Pilin"/>
    <property type="match status" value="1"/>
</dbReference>
<evidence type="ECO:0000256" key="10">
    <source>
        <dbReference type="ARBA" id="ARBA00030775"/>
    </source>
</evidence>
<keyword evidence="6 11" id="KW-0812">Transmembrane</keyword>
<evidence type="ECO:0000259" key="12">
    <source>
        <dbReference type="Pfam" id="PF12019"/>
    </source>
</evidence>
<keyword evidence="8 11" id="KW-0472">Membrane</keyword>
<dbReference type="InterPro" id="IPR045584">
    <property type="entry name" value="Pilin-like"/>
</dbReference>
<dbReference type="AlphaFoldDB" id="A0A317R896"/>
<gene>
    <name evidence="13" type="ORF">DFR36_109102</name>
</gene>
<evidence type="ECO:0000256" key="4">
    <source>
        <dbReference type="ARBA" id="ARBA00022481"/>
    </source>
</evidence>
<evidence type="ECO:0000256" key="7">
    <source>
        <dbReference type="ARBA" id="ARBA00022989"/>
    </source>
</evidence>
<dbReference type="PROSITE" id="PS00409">
    <property type="entry name" value="PROKAR_NTER_METHYL"/>
    <property type="match status" value="1"/>
</dbReference>
<accession>A0A317R896</accession>
<dbReference type="RefSeq" id="WP_019373245.1">
    <property type="nucleotide sequence ID" value="NZ_ALEE01000224.1"/>
</dbReference>
<comment type="similarity">
    <text evidence="9">Belongs to the GSP H family.</text>
</comment>
<proteinExistence type="inferred from homology"/>
<comment type="caution">
    <text evidence="13">The sequence shown here is derived from an EMBL/GenBank/DDBJ whole genome shotgun (WGS) entry which is preliminary data.</text>
</comment>
<dbReference type="GO" id="GO:0015627">
    <property type="term" value="C:type II protein secretion system complex"/>
    <property type="evidence" value="ECO:0007669"/>
    <property type="project" value="InterPro"/>
</dbReference>
<comment type="subcellular location">
    <subcellularLocation>
        <location evidence="1">Cell inner membrane</location>
        <topology evidence="1">Single-pass membrane protein</topology>
    </subcellularLocation>
</comment>
<dbReference type="GO" id="GO:0005886">
    <property type="term" value="C:plasma membrane"/>
    <property type="evidence" value="ECO:0007669"/>
    <property type="project" value="UniProtKB-SubCell"/>
</dbReference>
<evidence type="ECO:0000256" key="6">
    <source>
        <dbReference type="ARBA" id="ARBA00022692"/>
    </source>
</evidence>
<dbReference type="Pfam" id="PF12019">
    <property type="entry name" value="GspH"/>
    <property type="match status" value="1"/>
</dbReference>
<dbReference type="InterPro" id="IPR012902">
    <property type="entry name" value="N_methyl_site"/>
</dbReference>
<reference evidence="13 14" key="1">
    <citation type="submission" date="2018-05" db="EMBL/GenBank/DDBJ databases">
        <title>Genomic Encyclopedia of Type Strains, Phase IV (KMG-IV): sequencing the most valuable type-strain genomes for metagenomic binning, comparative biology and taxonomic classification.</title>
        <authorList>
            <person name="Goeker M."/>
        </authorList>
    </citation>
    <scope>NUCLEOTIDE SEQUENCE [LARGE SCALE GENOMIC DNA]</scope>
    <source>
        <strain evidence="13 14">DSM 26006</strain>
    </source>
</reference>
<dbReference type="Pfam" id="PF07963">
    <property type="entry name" value="N_methyl"/>
    <property type="match status" value="1"/>
</dbReference>
<evidence type="ECO:0000256" key="9">
    <source>
        <dbReference type="ARBA" id="ARBA00025772"/>
    </source>
</evidence>
<sequence length="147" mass="15916">MRERGFTLIELMVVFAIMALIMAVAPLAYDRMHVAAQYRETVRGIATGLRAARQHAVLTGQDALFSVDLERRAYGLQGAPERAIPEAISVRATVAASEAQEGRFTIRFLASGGASGGSVDVEKPSGDGVRLRVDWFSGRIEQEALQP</sequence>
<feature type="transmembrane region" description="Helical" evidence="11">
    <location>
        <begin position="6"/>
        <end position="29"/>
    </location>
</feature>
<keyword evidence="3" id="KW-1003">Cell membrane</keyword>
<evidence type="ECO:0000256" key="3">
    <source>
        <dbReference type="ARBA" id="ARBA00022475"/>
    </source>
</evidence>
<dbReference type="SUPFAM" id="SSF54523">
    <property type="entry name" value="Pili subunits"/>
    <property type="match status" value="1"/>
</dbReference>
<dbReference type="Proteomes" id="UP000246483">
    <property type="component" value="Unassembled WGS sequence"/>
</dbReference>